<dbReference type="RefSeq" id="WP_120750368.1">
    <property type="nucleotide sequence ID" value="NZ_RBAH01000024.1"/>
</dbReference>
<evidence type="ECO:0000256" key="1">
    <source>
        <dbReference type="SAM" id="Phobius"/>
    </source>
</evidence>
<dbReference type="InterPro" id="IPR010916">
    <property type="entry name" value="TonB_box_CS"/>
</dbReference>
<dbReference type="PROSITE" id="PS00430">
    <property type="entry name" value="TONB_DEPENDENT_REC_1"/>
    <property type="match status" value="1"/>
</dbReference>
<feature type="transmembrane region" description="Helical" evidence="1">
    <location>
        <begin position="12"/>
        <end position="33"/>
    </location>
</feature>
<reference evidence="2 3" key="1">
    <citation type="journal article" date="2007" name="Int. J. Syst. Evol. Microbiol.">
        <title>Paenibacillus ginsengarvi sp. nov., isolated from soil from ginseng cultivation.</title>
        <authorList>
            <person name="Yoon M.H."/>
            <person name="Ten L.N."/>
            <person name="Im W.T."/>
        </authorList>
    </citation>
    <scope>NUCLEOTIDE SEQUENCE [LARGE SCALE GENOMIC DNA]</scope>
    <source>
        <strain evidence="2 3">KCTC 13059</strain>
    </source>
</reference>
<name>A0A3B0BR21_9BACL</name>
<evidence type="ECO:0000313" key="3">
    <source>
        <dbReference type="Proteomes" id="UP000282311"/>
    </source>
</evidence>
<gene>
    <name evidence="2" type="ORF">D7M11_26970</name>
</gene>
<dbReference type="AlphaFoldDB" id="A0A3B0BR21"/>
<keyword evidence="1" id="KW-1133">Transmembrane helix</keyword>
<feature type="transmembrane region" description="Helical" evidence="1">
    <location>
        <begin position="39"/>
        <end position="62"/>
    </location>
</feature>
<accession>A0A3B0BR21</accession>
<dbReference type="Proteomes" id="UP000282311">
    <property type="component" value="Unassembled WGS sequence"/>
</dbReference>
<keyword evidence="1" id="KW-0812">Transmembrane</keyword>
<sequence length="161" mass="17976">MFEQTVHMSRRARMLIIALGAVVFAAAVLPLFFVREDTLSVWGSVITGSAILAVLFAILWPFTVLRVRVDTRSLTVGFGLLKERVMLEQIVSCQKAAYRWQDWGGWGIRLKPGSKLYNVAGDGGVAVQVNLENGRRILFSSTDPDAVCRALTRRRPEIEQL</sequence>
<dbReference type="OrthoDB" id="582675at2"/>
<keyword evidence="1" id="KW-0472">Membrane</keyword>
<keyword evidence="3" id="KW-1185">Reference proteome</keyword>
<dbReference type="EMBL" id="RBAH01000024">
    <property type="protein sequence ID" value="RKN74921.1"/>
    <property type="molecule type" value="Genomic_DNA"/>
</dbReference>
<organism evidence="2 3">
    <name type="scientific">Paenibacillus ginsengarvi</name>
    <dbReference type="NCBI Taxonomy" id="400777"/>
    <lineage>
        <taxon>Bacteria</taxon>
        <taxon>Bacillati</taxon>
        <taxon>Bacillota</taxon>
        <taxon>Bacilli</taxon>
        <taxon>Bacillales</taxon>
        <taxon>Paenibacillaceae</taxon>
        <taxon>Paenibacillus</taxon>
    </lineage>
</organism>
<proteinExistence type="predicted"/>
<evidence type="ECO:0000313" key="2">
    <source>
        <dbReference type="EMBL" id="RKN74921.1"/>
    </source>
</evidence>
<protein>
    <recommendedName>
        <fullName evidence="4">Bacterial Pleckstrin homology domain-containing protein</fullName>
    </recommendedName>
</protein>
<comment type="caution">
    <text evidence="2">The sequence shown here is derived from an EMBL/GenBank/DDBJ whole genome shotgun (WGS) entry which is preliminary data.</text>
</comment>
<evidence type="ECO:0008006" key="4">
    <source>
        <dbReference type="Google" id="ProtNLM"/>
    </source>
</evidence>